<reference evidence="1" key="2">
    <citation type="journal article" date="2015" name="Data Brief">
        <title>Shoot transcriptome of the giant reed, Arundo donax.</title>
        <authorList>
            <person name="Barrero R.A."/>
            <person name="Guerrero F.D."/>
            <person name="Moolhuijzen P."/>
            <person name="Goolsby J.A."/>
            <person name="Tidwell J."/>
            <person name="Bellgard S.E."/>
            <person name="Bellgard M.I."/>
        </authorList>
    </citation>
    <scope>NUCLEOTIDE SEQUENCE</scope>
    <source>
        <tissue evidence="1">Shoot tissue taken approximately 20 cm above the soil surface</tissue>
    </source>
</reference>
<accession>A0A0A9F398</accession>
<sequence length="37" mass="4353">MNKVRENNVVSDQILLRHYHLLLGPETTDYIVDLQSK</sequence>
<proteinExistence type="predicted"/>
<name>A0A0A9F398_ARUDO</name>
<reference evidence="1" key="1">
    <citation type="submission" date="2014-09" db="EMBL/GenBank/DDBJ databases">
        <authorList>
            <person name="Magalhaes I.L.F."/>
            <person name="Oliveira U."/>
            <person name="Santos F.R."/>
            <person name="Vidigal T.H.D.A."/>
            <person name="Brescovit A.D."/>
            <person name="Santos A.J."/>
        </authorList>
    </citation>
    <scope>NUCLEOTIDE SEQUENCE</scope>
    <source>
        <tissue evidence="1">Shoot tissue taken approximately 20 cm above the soil surface</tissue>
    </source>
</reference>
<evidence type="ECO:0000313" key="1">
    <source>
        <dbReference type="EMBL" id="JAE02773.1"/>
    </source>
</evidence>
<protein>
    <submittedName>
        <fullName evidence="1">Uncharacterized protein</fullName>
    </submittedName>
</protein>
<dbReference type="EMBL" id="GBRH01195123">
    <property type="protein sequence ID" value="JAE02773.1"/>
    <property type="molecule type" value="Transcribed_RNA"/>
</dbReference>
<organism evidence="1">
    <name type="scientific">Arundo donax</name>
    <name type="common">Giant reed</name>
    <name type="synonym">Donax arundinaceus</name>
    <dbReference type="NCBI Taxonomy" id="35708"/>
    <lineage>
        <taxon>Eukaryota</taxon>
        <taxon>Viridiplantae</taxon>
        <taxon>Streptophyta</taxon>
        <taxon>Embryophyta</taxon>
        <taxon>Tracheophyta</taxon>
        <taxon>Spermatophyta</taxon>
        <taxon>Magnoliopsida</taxon>
        <taxon>Liliopsida</taxon>
        <taxon>Poales</taxon>
        <taxon>Poaceae</taxon>
        <taxon>PACMAD clade</taxon>
        <taxon>Arundinoideae</taxon>
        <taxon>Arundineae</taxon>
        <taxon>Arundo</taxon>
    </lineage>
</organism>
<dbReference type="AlphaFoldDB" id="A0A0A9F398"/>